<feature type="non-terminal residue" evidence="2">
    <location>
        <position position="1"/>
    </location>
</feature>
<sequence>VAKGSDRNDIERKFITGLGKLGLAAQEDGTVAKSETAAADAESGQAHKRQQPKRQTKAKRQTAGHATAGAKDTES</sequence>
<feature type="compositionally biased region" description="Basic residues" evidence="1">
    <location>
        <begin position="46"/>
        <end position="62"/>
    </location>
</feature>
<evidence type="ECO:0000256" key="1">
    <source>
        <dbReference type="SAM" id="MobiDB-lite"/>
    </source>
</evidence>
<evidence type="ECO:0000313" key="2">
    <source>
        <dbReference type="EMBL" id="NEE18197.1"/>
    </source>
</evidence>
<reference evidence="2" key="1">
    <citation type="submission" date="2020-01" db="EMBL/GenBank/DDBJ databases">
        <title>Insect and environment-associated Actinomycetes.</title>
        <authorList>
            <person name="Currrie C."/>
            <person name="Chevrette M."/>
            <person name="Carlson C."/>
            <person name="Stubbendieck R."/>
            <person name="Wendt-Pienkowski E."/>
        </authorList>
    </citation>
    <scope>NUCLEOTIDE SEQUENCE</scope>
    <source>
        <strain evidence="2">SID7499</strain>
    </source>
</reference>
<protein>
    <submittedName>
        <fullName evidence="2">Membrane protein insertase YidC</fullName>
    </submittedName>
</protein>
<accession>A0A6G3XKI0</accession>
<comment type="caution">
    <text evidence="2">The sequence shown here is derived from an EMBL/GenBank/DDBJ whole genome shotgun (WGS) entry which is preliminary data.</text>
</comment>
<name>A0A6G3XKI0_9ACTN</name>
<dbReference type="EMBL" id="JAAGMN010007247">
    <property type="protein sequence ID" value="NEE18197.1"/>
    <property type="molecule type" value="Genomic_DNA"/>
</dbReference>
<proteinExistence type="predicted"/>
<gene>
    <name evidence="2" type="ORF">G3M58_68495</name>
</gene>
<dbReference type="AlphaFoldDB" id="A0A6G3XKI0"/>
<feature type="non-terminal residue" evidence="2">
    <location>
        <position position="75"/>
    </location>
</feature>
<organism evidence="2">
    <name type="scientific">Streptomyces sp. SID7499</name>
    <dbReference type="NCBI Taxonomy" id="2706086"/>
    <lineage>
        <taxon>Bacteria</taxon>
        <taxon>Bacillati</taxon>
        <taxon>Actinomycetota</taxon>
        <taxon>Actinomycetes</taxon>
        <taxon>Kitasatosporales</taxon>
        <taxon>Streptomycetaceae</taxon>
        <taxon>Streptomyces</taxon>
    </lineage>
</organism>
<feature type="region of interest" description="Disordered" evidence="1">
    <location>
        <begin position="24"/>
        <end position="75"/>
    </location>
</feature>